<evidence type="ECO:0000313" key="2">
    <source>
        <dbReference type="Proteomes" id="UP000285596"/>
    </source>
</evidence>
<gene>
    <name evidence="1" type="primary">fxsA</name>
    <name evidence="1" type="ORF">D3105_13200</name>
</gene>
<organism evidence="1 2">
    <name type="scientific">Streptomyces globisporus</name>
    <dbReference type="NCBI Taxonomy" id="1908"/>
    <lineage>
        <taxon>Bacteria</taxon>
        <taxon>Bacillati</taxon>
        <taxon>Actinomycetota</taxon>
        <taxon>Actinomycetes</taxon>
        <taxon>Kitasatosporales</taxon>
        <taxon>Streptomycetaceae</taxon>
        <taxon>Streptomyces</taxon>
    </lineage>
</organism>
<evidence type="ECO:0000313" key="1">
    <source>
        <dbReference type="EMBL" id="ROV68054.1"/>
    </source>
</evidence>
<protein>
    <submittedName>
        <fullName evidence="1">FXSXX-COOH protein</fullName>
    </submittedName>
</protein>
<dbReference type="Proteomes" id="UP000285596">
    <property type="component" value="Unassembled WGS sequence"/>
</dbReference>
<accession>A0A423V0D6</accession>
<sequence length="54" mass="5721">MKTYGTTPDFAPAKTRATLAATDVRSADIVTKINRVCGATTARSTRISTFNSAL</sequence>
<dbReference type="EMBL" id="QWFA01000057">
    <property type="protein sequence ID" value="ROV68054.1"/>
    <property type="molecule type" value="Genomic_DNA"/>
</dbReference>
<reference evidence="1 2" key="1">
    <citation type="submission" date="2018-08" db="EMBL/GenBank/DDBJ databases">
        <title>Streptomyces globisporus 1912-4Crt, whole genome shotgun sequence.</title>
        <authorList>
            <person name="Matselyukh B."/>
        </authorList>
    </citation>
    <scope>NUCLEOTIDE SEQUENCE [LARGE SCALE GENOMIC DNA]</scope>
    <source>
        <strain evidence="1 2">1912-4Crt</strain>
    </source>
</reference>
<dbReference type="InterPro" id="IPR026334">
    <property type="entry name" value="FxSxx-COOH"/>
</dbReference>
<name>A0A423V0D6_STRGL</name>
<proteinExistence type="predicted"/>
<dbReference type="RefSeq" id="WP_118903432.1">
    <property type="nucleotide sequence ID" value="NZ_QWFA01000057.1"/>
</dbReference>
<dbReference type="AlphaFoldDB" id="A0A423V0D6"/>
<comment type="caution">
    <text evidence="1">The sequence shown here is derived from an EMBL/GenBank/DDBJ whole genome shotgun (WGS) entry which is preliminary data.</text>
</comment>
<dbReference type="NCBIfam" id="TIGR04268">
    <property type="entry name" value="FxSxx-COOH"/>
    <property type="match status" value="1"/>
</dbReference>